<gene>
    <name evidence="1" type="ORF">RCL2_000165100</name>
</gene>
<accession>A0A8H3KTX5</accession>
<dbReference type="Proteomes" id="UP000615446">
    <property type="component" value="Unassembled WGS sequence"/>
</dbReference>
<evidence type="ECO:0000313" key="1">
    <source>
        <dbReference type="EMBL" id="GES74156.1"/>
    </source>
</evidence>
<sequence length="110" mass="13109">MNMTSEYMVNIQSEDFKAVYNQVQQATIINDFFSTFKMILDDNSFRWALQHSSLFAKDMSKEEYQRYLRKTTFLVHEDTFTTATALYKDNDLLKNMLDDSYDPYHLSDDL</sequence>
<name>A0A8H3KTX5_9GLOM</name>
<organism evidence="1 2">
    <name type="scientific">Rhizophagus clarus</name>
    <dbReference type="NCBI Taxonomy" id="94130"/>
    <lineage>
        <taxon>Eukaryota</taxon>
        <taxon>Fungi</taxon>
        <taxon>Fungi incertae sedis</taxon>
        <taxon>Mucoromycota</taxon>
        <taxon>Glomeromycotina</taxon>
        <taxon>Glomeromycetes</taxon>
        <taxon>Glomerales</taxon>
        <taxon>Glomeraceae</taxon>
        <taxon>Rhizophagus</taxon>
    </lineage>
</organism>
<proteinExistence type="predicted"/>
<protein>
    <submittedName>
        <fullName evidence="1">Uncharacterized protein</fullName>
    </submittedName>
</protein>
<comment type="caution">
    <text evidence="1">The sequence shown here is derived from an EMBL/GenBank/DDBJ whole genome shotgun (WGS) entry which is preliminary data.</text>
</comment>
<dbReference type="EMBL" id="BLAL01000011">
    <property type="protein sequence ID" value="GES74156.1"/>
    <property type="molecule type" value="Genomic_DNA"/>
</dbReference>
<dbReference type="AlphaFoldDB" id="A0A8H3KTX5"/>
<evidence type="ECO:0000313" key="2">
    <source>
        <dbReference type="Proteomes" id="UP000615446"/>
    </source>
</evidence>
<reference evidence="1" key="1">
    <citation type="submission" date="2019-10" db="EMBL/GenBank/DDBJ databases">
        <title>Conservation and host-specific expression of non-tandemly repeated heterogenous ribosome RNA gene in arbuscular mycorrhizal fungi.</title>
        <authorList>
            <person name="Maeda T."/>
            <person name="Kobayashi Y."/>
            <person name="Nakagawa T."/>
            <person name="Ezawa T."/>
            <person name="Yamaguchi K."/>
            <person name="Bino T."/>
            <person name="Nishimoto Y."/>
            <person name="Shigenobu S."/>
            <person name="Kawaguchi M."/>
        </authorList>
    </citation>
    <scope>NUCLEOTIDE SEQUENCE</scope>
    <source>
        <strain evidence="1">HR1</strain>
    </source>
</reference>